<evidence type="ECO:0000259" key="5">
    <source>
        <dbReference type="Pfam" id="PF12849"/>
    </source>
</evidence>
<feature type="domain" description="PBP" evidence="5">
    <location>
        <begin position="22"/>
        <end position="301"/>
    </location>
</feature>
<keyword evidence="2 4" id="KW-0813">Transport</keyword>
<evidence type="ECO:0000256" key="3">
    <source>
        <dbReference type="ARBA" id="ARBA00022592"/>
    </source>
</evidence>
<comment type="similarity">
    <text evidence="1 4">Belongs to the PstS family.</text>
</comment>
<keyword evidence="3 4" id="KW-0592">Phosphate transport</keyword>
<evidence type="ECO:0000313" key="7">
    <source>
        <dbReference type="Proteomes" id="UP001268256"/>
    </source>
</evidence>
<dbReference type="PIRSF" id="PIRSF002756">
    <property type="entry name" value="PstS"/>
    <property type="match status" value="1"/>
</dbReference>
<dbReference type="SUPFAM" id="SSF53850">
    <property type="entry name" value="Periplasmic binding protein-like II"/>
    <property type="match status" value="1"/>
</dbReference>
<dbReference type="PANTHER" id="PTHR42996:SF1">
    <property type="entry name" value="PHOSPHATE-BINDING PROTEIN PSTS"/>
    <property type="match status" value="1"/>
</dbReference>
<dbReference type="PANTHER" id="PTHR42996">
    <property type="entry name" value="PHOSPHATE-BINDING PROTEIN PSTS"/>
    <property type="match status" value="1"/>
</dbReference>
<dbReference type="EMBL" id="JAVMIP010000002">
    <property type="protein sequence ID" value="MDS3860068.1"/>
    <property type="molecule type" value="Genomic_DNA"/>
</dbReference>
<proteinExistence type="inferred from homology"/>
<dbReference type="GO" id="GO:0042301">
    <property type="term" value="F:phosphate ion binding"/>
    <property type="evidence" value="ECO:0007669"/>
    <property type="project" value="InterPro"/>
</dbReference>
<sequence length="341" mass="36208">MSISLVACGGGQETTGTGESTSPVSGQVALSGAGATFPAPLYQKWFADFNQKYPNITVAYQSVGSGAGVQQFTQGTVDFGASDVAMKDDEIAKVSQGVVMLPMTAGAIVMAYNLPEVKEPVKLSRQLLTDILLGKVKTWNDPAIAKDNPAVTFPEKPIQVVYRSDGSGTTGVFTMHLAAASPEWKEKVGEGKTVQWPVGVGAKGNEGVTAQIQQTPGSIGYIEYGYAKQNGLSMAVLQNKSGEFIEPTPEAFTETLGAVELPDNLRAFIADPEGAKSYPIVSYTWILAYKEYSDPEKVKAFKAAMEYGLTTGQQDSAALGYIPLPESVVTRVKTALETIKP</sequence>
<comment type="caution">
    <text evidence="6">The sequence shown here is derived from an EMBL/GenBank/DDBJ whole genome shotgun (WGS) entry which is preliminary data.</text>
</comment>
<gene>
    <name evidence="6" type="primary">pstS</name>
    <name evidence="6" type="ORF">RIF25_04520</name>
</gene>
<dbReference type="GO" id="GO:0043190">
    <property type="term" value="C:ATP-binding cassette (ABC) transporter complex"/>
    <property type="evidence" value="ECO:0007669"/>
    <property type="project" value="InterPro"/>
</dbReference>
<dbReference type="AlphaFoldDB" id="A0AAE4JWE6"/>
<name>A0AAE4JWE6_9CYAN</name>
<dbReference type="InterPro" id="IPR005673">
    <property type="entry name" value="ABC_phos-bd_PstS"/>
</dbReference>
<organism evidence="6 7">
    <name type="scientific">Pseudocalidococcus azoricus BACA0444</name>
    <dbReference type="NCBI Taxonomy" id="2918990"/>
    <lineage>
        <taxon>Bacteria</taxon>
        <taxon>Bacillati</taxon>
        <taxon>Cyanobacteriota</taxon>
        <taxon>Cyanophyceae</taxon>
        <taxon>Acaryochloridales</taxon>
        <taxon>Thermosynechococcaceae</taxon>
        <taxon>Pseudocalidococcus</taxon>
        <taxon>Pseudocalidococcus azoricus</taxon>
    </lineage>
</organism>
<dbReference type="Gene3D" id="3.40.190.10">
    <property type="entry name" value="Periplasmic binding protein-like II"/>
    <property type="match status" value="2"/>
</dbReference>
<dbReference type="CDD" id="cd13565">
    <property type="entry name" value="PBP2_PstS"/>
    <property type="match status" value="1"/>
</dbReference>
<evidence type="ECO:0000313" key="6">
    <source>
        <dbReference type="EMBL" id="MDS3860068.1"/>
    </source>
</evidence>
<dbReference type="NCBIfam" id="TIGR00975">
    <property type="entry name" value="3a0107s03"/>
    <property type="match status" value="1"/>
</dbReference>
<evidence type="ECO:0000256" key="4">
    <source>
        <dbReference type="PIRNR" id="PIRNR002756"/>
    </source>
</evidence>
<dbReference type="GO" id="GO:0035435">
    <property type="term" value="P:phosphate ion transmembrane transport"/>
    <property type="evidence" value="ECO:0007669"/>
    <property type="project" value="InterPro"/>
</dbReference>
<evidence type="ECO:0000256" key="1">
    <source>
        <dbReference type="ARBA" id="ARBA00008725"/>
    </source>
</evidence>
<reference evidence="7" key="1">
    <citation type="submission" date="2023-07" db="EMBL/GenBank/DDBJ databases">
        <authorList>
            <person name="Luz R."/>
            <person name="Cordeiro R."/>
            <person name="Fonseca A."/>
            <person name="Goncalves V."/>
        </authorList>
    </citation>
    <scope>NUCLEOTIDE SEQUENCE [LARGE SCALE GENOMIC DNA]</scope>
    <source>
        <strain evidence="7">BACA0444</strain>
    </source>
</reference>
<accession>A0AAE4JWE6</accession>
<dbReference type="Pfam" id="PF12849">
    <property type="entry name" value="PBP_like_2"/>
    <property type="match status" value="1"/>
</dbReference>
<dbReference type="InterPro" id="IPR024370">
    <property type="entry name" value="PBP_domain"/>
</dbReference>
<protein>
    <recommendedName>
        <fullName evidence="4">Phosphate-binding protein</fullName>
    </recommendedName>
</protein>
<dbReference type="InterPro" id="IPR050962">
    <property type="entry name" value="Phosphate-bind_PstS"/>
</dbReference>
<evidence type="ECO:0000256" key="2">
    <source>
        <dbReference type="ARBA" id="ARBA00022448"/>
    </source>
</evidence>
<keyword evidence="7" id="KW-1185">Reference proteome</keyword>
<dbReference type="Proteomes" id="UP001268256">
    <property type="component" value="Unassembled WGS sequence"/>
</dbReference>